<dbReference type="AlphaFoldDB" id="A0A450WX29"/>
<feature type="region of interest" description="Disordered" evidence="1">
    <location>
        <begin position="48"/>
        <end position="70"/>
    </location>
</feature>
<organism evidence="2">
    <name type="scientific">Candidatus Kentrum sp. LPFa</name>
    <dbReference type="NCBI Taxonomy" id="2126335"/>
    <lineage>
        <taxon>Bacteria</taxon>
        <taxon>Pseudomonadati</taxon>
        <taxon>Pseudomonadota</taxon>
        <taxon>Gammaproteobacteria</taxon>
        <taxon>Candidatus Kentrum</taxon>
    </lineage>
</organism>
<sequence>MNSIHPLLQRARTYPRPNIDLTPPGCEYDDAVGAWRVMETGELWAETPNRVGPQTKKFDIETGEDQKGSW</sequence>
<reference evidence="2" key="1">
    <citation type="submission" date="2019-02" db="EMBL/GenBank/DDBJ databases">
        <authorList>
            <person name="Gruber-Vodicka R. H."/>
            <person name="Seah K. B. B."/>
        </authorList>
    </citation>
    <scope>NUCLEOTIDE SEQUENCE</scope>
    <source>
        <strain evidence="2">BECK_S313</strain>
    </source>
</reference>
<gene>
    <name evidence="2" type="ORF">BECKLPF1236B_GA0070989_12655</name>
</gene>
<evidence type="ECO:0000313" key="2">
    <source>
        <dbReference type="EMBL" id="VFK21583.1"/>
    </source>
</evidence>
<accession>A0A450WX29</accession>
<name>A0A450WX29_9GAMM</name>
<proteinExistence type="predicted"/>
<protein>
    <submittedName>
        <fullName evidence="2">Uncharacterized protein</fullName>
    </submittedName>
</protein>
<evidence type="ECO:0000256" key="1">
    <source>
        <dbReference type="SAM" id="MobiDB-lite"/>
    </source>
</evidence>
<dbReference type="EMBL" id="CAADFK010000265">
    <property type="protein sequence ID" value="VFK21583.1"/>
    <property type="molecule type" value="Genomic_DNA"/>
</dbReference>
<feature type="compositionally biased region" description="Basic and acidic residues" evidence="1">
    <location>
        <begin position="56"/>
        <end position="70"/>
    </location>
</feature>